<evidence type="ECO:0000313" key="3">
    <source>
        <dbReference type="EMBL" id="MBC3931119.1"/>
    </source>
</evidence>
<dbReference type="RefSeq" id="WP_186902890.1">
    <property type="nucleotide sequence ID" value="NZ_JACOGD010000002.1"/>
</dbReference>
<dbReference type="Proteomes" id="UP000654304">
    <property type="component" value="Unassembled WGS sequence"/>
</dbReference>
<dbReference type="EMBL" id="JACOGD010000002">
    <property type="protein sequence ID" value="MBC3931119.1"/>
    <property type="molecule type" value="Genomic_DNA"/>
</dbReference>
<feature type="compositionally biased region" description="Basic and acidic residues" evidence="1">
    <location>
        <begin position="228"/>
        <end position="262"/>
    </location>
</feature>
<dbReference type="InterPro" id="IPR006597">
    <property type="entry name" value="Sel1-like"/>
</dbReference>
<evidence type="ECO:0000313" key="4">
    <source>
        <dbReference type="Proteomes" id="UP000654304"/>
    </source>
</evidence>
<accession>A0ABR7A2P8</accession>
<dbReference type="PANTHER" id="PTHR11102:SF160">
    <property type="entry name" value="ERAD-ASSOCIATED E3 UBIQUITIN-PROTEIN LIGASE COMPONENT HRD3"/>
    <property type="match status" value="1"/>
</dbReference>
<dbReference type="Gene3D" id="1.25.40.10">
    <property type="entry name" value="Tetratricopeptide repeat domain"/>
    <property type="match status" value="1"/>
</dbReference>
<keyword evidence="2" id="KW-0732">Signal</keyword>
<sequence length="262" mass="29405">MKALLFAALVIVYSSDVCADDFSEATALHAKKDYNAAFKKFLKSAEAGNSEAQYMVGEMYWFGEGTKPDLVNAERWFNQANQAGNQKAAEFVKLINVRKKNQEKISYFTTGFDGDAVKLSNFTCEEPVLPQVSKTNAEITGISQAMNKWQTCYQHFVGQLNSVLPVGSVIPAEIERILTEDEMQAARSLMDKTYAEISLNIKNRVEKVQQSYSGWKAETEKFVLANNEKTKREQEMRQKDLDAGVGASRDRMLGKPPADTKR</sequence>
<reference evidence="3 4" key="1">
    <citation type="submission" date="2020-08" db="EMBL/GenBank/DDBJ databases">
        <title>Novel species isolated from subtropical streams in China.</title>
        <authorList>
            <person name="Lu H."/>
        </authorList>
    </citation>
    <scope>NUCLEOTIDE SEQUENCE [LARGE SCALE GENOMIC DNA]</scope>
    <source>
        <strain evidence="3 4">CY22W</strain>
    </source>
</reference>
<dbReference type="Pfam" id="PF08238">
    <property type="entry name" value="Sel1"/>
    <property type="match status" value="2"/>
</dbReference>
<organism evidence="3 4">
    <name type="scientific">Undibacterium curvum</name>
    <dbReference type="NCBI Taxonomy" id="2762294"/>
    <lineage>
        <taxon>Bacteria</taxon>
        <taxon>Pseudomonadati</taxon>
        <taxon>Pseudomonadota</taxon>
        <taxon>Betaproteobacteria</taxon>
        <taxon>Burkholderiales</taxon>
        <taxon>Oxalobacteraceae</taxon>
        <taxon>Undibacterium</taxon>
    </lineage>
</organism>
<dbReference type="SMART" id="SM00671">
    <property type="entry name" value="SEL1"/>
    <property type="match status" value="1"/>
</dbReference>
<feature type="signal peptide" evidence="2">
    <location>
        <begin position="1"/>
        <end position="19"/>
    </location>
</feature>
<gene>
    <name evidence="3" type="ORF">H8K43_05485</name>
</gene>
<proteinExistence type="predicted"/>
<dbReference type="PANTHER" id="PTHR11102">
    <property type="entry name" value="SEL-1-LIKE PROTEIN"/>
    <property type="match status" value="1"/>
</dbReference>
<evidence type="ECO:0000256" key="1">
    <source>
        <dbReference type="SAM" id="MobiDB-lite"/>
    </source>
</evidence>
<keyword evidence="4" id="KW-1185">Reference proteome</keyword>
<feature type="chain" id="PRO_5046304118" evidence="2">
    <location>
        <begin position="20"/>
        <end position="262"/>
    </location>
</feature>
<dbReference type="InterPro" id="IPR011990">
    <property type="entry name" value="TPR-like_helical_dom_sf"/>
</dbReference>
<name>A0ABR7A2P8_9BURK</name>
<comment type="caution">
    <text evidence="3">The sequence shown here is derived from an EMBL/GenBank/DDBJ whole genome shotgun (WGS) entry which is preliminary data.</text>
</comment>
<feature type="region of interest" description="Disordered" evidence="1">
    <location>
        <begin position="226"/>
        <end position="262"/>
    </location>
</feature>
<dbReference type="SUPFAM" id="SSF81901">
    <property type="entry name" value="HCP-like"/>
    <property type="match status" value="1"/>
</dbReference>
<evidence type="ECO:0000256" key="2">
    <source>
        <dbReference type="SAM" id="SignalP"/>
    </source>
</evidence>
<dbReference type="InterPro" id="IPR050767">
    <property type="entry name" value="Sel1_AlgK"/>
</dbReference>
<protein>
    <submittedName>
        <fullName evidence="3">Sel1 repeat family protein</fullName>
    </submittedName>
</protein>